<dbReference type="InterPro" id="IPR002642">
    <property type="entry name" value="LysoPLipase_cat_dom"/>
</dbReference>
<dbReference type="GO" id="GO:0008519">
    <property type="term" value="F:ammonium channel activity"/>
    <property type="evidence" value="ECO:0007669"/>
    <property type="project" value="InterPro"/>
</dbReference>
<keyword evidence="8" id="KW-0924">Ammonia transport</keyword>
<evidence type="ECO:0000256" key="2">
    <source>
        <dbReference type="ARBA" id="ARBA00005887"/>
    </source>
</evidence>
<comment type="catalytic activity">
    <reaction evidence="10">
        <text>a 1-acyl-sn-glycero-3-phosphocholine + H2O = sn-glycerol 3-phosphocholine + a fatty acid + H(+)</text>
        <dbReference type="Rhea" id="RHEA:15177"/>
        <dbReference type="ChEBI" id="CHEBI:15377"/>
        <dbReference type="ChEBI" id="CHEBI:15378"/>
        <dbReference type="ChEBI" id="CHEBI:16870"/>
        <dbReference type="ChEBI" id="CHEBI:28868"/>
        <dbReference type="ChEBI" id="CHEBI:58168"/>
        <dbReference type="EC" id="3.1.1.5"/>
    </reaction>
</comment>
<dbReference type="GO" id="GO:0005886">
    <property type="term" value="C:plasma membrane"/>
    <property type="evidence" value="ECO:0007669"/>
    <property type="project" value="TreeGrafter"/>
</dbReference>
<evidence type="ECO:0000256" key="11">
    <source>
        <dbReference type="SAM" id="Phobius"/>
    </source>
</evidence>
<keyword evidence="6 11" id="KW-1133">Transmembrane helix</keyword>
<comment type="similarity">
    <text evidence="2">Belongs to the ammonia transporter channel (TC 1.A.11.2) family.</text>
</comment>
<evidence type="ECO:0000256" key="4">
    <source>
        <dbReference type="ARBA" id="ARBA00022448"/>
    </source>
</evidence>
<evidence type="ECO:0000256" key="8">
    <source>
        <dbReference type="ARBA" id="ARBA00023177"/>
    </source>
</evidence>
<dbReference type="InterPro" id="IPR016035">
    <property type="entry name" value="Acyl_Trfase/lysoPLipase"/>
</dbReference>
<proteinExistence type="inferred from homology"/>
<feature type="transmembrane region" description="Helical" evidence="11">
    <location>
        <begin position="631"/>
        <end position="653"/>
    </location>
</feature>
<dbReference type="GO" id="GO:0009395">
    <property type="term" value="P:phospholipid catabolic process"/>
    <property type="evidence" value="ECO:0007669"/>
    <property type="project" value="InterPro"/>
</dbReference>
<dbReference type="EC" id="3.1.1.5" evidence="10"/>
<dbReference type="Pfam" id="PF00909">
    <property type="entry name" value="Ammonium_transp"/>
    <property type="match status" value="2"/>
</dbReference>
<comment type="subcellular location">
    <subcellularLocation>
        <location evidence="1">Membrane</location>
        <topology evidence="1">Multi-pass membrane protein</topology>
    </subcellularLocation>
</comment>
<evidence type="ECO:0000256" key="6">
    <source>
        <dbReference type="ARBA" id="ARBA00022989"/>
    </source>
</evidence>
<dbReference type="SUPFAM" id="SSF111352">
    <property type="entry name" value="Ammonium transporter"/>
    <property type="match status" value="1"/>
</dbReference>
<dbReference type="Gene3D" id="1.10.3430.10">
    <property type="entry name" value="Ammonium transporter AmtB like domains"/>
    <property type="match status" value="1"/>
</dbReference>
<feature type="transmembrane region" description="Helical" evidence="11">
    <location>
        <begin position="869"/>
        <end position="889"/>
    </location>
</feature>
<dbReference type="STRING" id="45354.A0A1L0BBR3"/>
<dbReference type="PANTHER" id="PTHR43029:SF10">
    <property type="entry name" value="AMMONIUM TRANSPORTER MEP2"/>
    <property type="match status" value="1"/>
</dbReference>
<evidence type="ECO:0000259" key="12">
    <source>
        <dbReference type="PROSITE" id="PS51210"/>
    </source>
</evidence>
<protein>
    <recommendedName>
        <fullName evidence="10">Lysophospholipase</fullName>
        <ecNumber evidence="10">3.1.1.5</ecNumber>
    </recommendedName>
</protein>
<dbReference type="SUPFAM" id="SSF52151">
    <property type="entry name" value="FabD/lysophospholipase-like"/>
    <property type="match status" value="1"/>
</dbReference>
<dbReference type="EMBL" id="LT635756">
    <property type="protein sequence ID" value="SGZ47198.1"/>
    <property type="molecule type" value="Genomic_DNA"/>
</dbReference>
<keyword evidence="14" id="KW-1185">Reference proteome</keyword>
<evidence type="ECO:0000313" key="13">
    <source>
        <dbReference type="EMBL" id="SGZ47198.1"/>
    </source>
</evidence>
<feature type="transmembrane region" description="Helical" evidence="11">
    <location>
        <begin position="704"/>
        <end position="723"/>
    </location>
</feature>
<dbReference type="InterPro" id="IPR001905">
    <property type="entry name" value="Ammonium_transpt"/>
</dbReference>
<dbReference type="SMART" id="SM00022">
    <property type="entry name" value="PLAc"/>
    <property type="match status" value="1"/>
</dbReference>
<dbReference type="InterPro" id="IPR029020">
    <property type="entry name" value="Ammonium/urea_transptr"/>
</dbReference>
<evidence type="ECO:0000313" key="14">
    <source>
        <dbReference type="Proteomes" id="UP000182334"/>
    </source>
</evidence>
<keyword evidence="9 10" id="KW-0443">Lipid metabolism</keyword>
<dbReference type="PROSITE" id="PS01219">
    <property type="entry name" value="AMMONIUM_TRANSP"/>
    <property type="match status" value="1"/>
</dbReference>
<dbReference type="AlphaFoldDB" id="A0A1L0BBR3"/>
<dbReference type="GO" id="GO:0004622">
    <property type="term" value="F:phosphatidylcholine lysophospholipase activity"/>
    <property type="evidence" value="ECO:0007669"/>
    <property type="project" value="UniProtKB-EC"/>
</dbReference>
<feature type="transmembrane region" description="Helical" evidence="11">
    <location>
        <begin position="901"/>
        <end position="920"/>
    </location>
</feature>
<name>A0A1L0BBR3_9ASCO</name>
<reference evidence="13 14" key="1">
    <citation type="submission" date="2016-10" db="EMBL/GenBank/DDBJ databases">
        <authorList>
            <person name="de Groot N.N."/>
        </authorList>
    </citation>
    <scope>NUCLEOTIDE SEQUENCE [LARGE SCALE GENOMIC DNA]</scope>
    <source>
        <strain evidence="13 14">CBS 141442</strain>
    </source>
</reference>
<feature type="transmembrane region" description="Helical" evidence="11">
    <location>
        <begin position="771"/>
        <end position="790"/>
    </location>
</feature>
<keyword evidence="9 10" id="KW-0442">Lipid degradation</keyword>
<dbReference type="PANTHER" id="PTHR43029">
    <property type="entry name" value="AMMONIUM TRANSPORTER MEP2"/>
    <property type="match status" value="1"/>
</dbReference>
<dbReference type="Proteomes" id="UP000182334">
    <property type="component" value="Chromosome I"/>
</dbReference>
<feature type="transmembrane region" description="Helical" evidence="11">
    <location>
        <begin position="571"/>
        <end position="591"/>
    </location>
</feature>
<evidence type="ECO:0000256" key="5">
    <source>
        <dbReference type="ARBA" id="ARBA00022692"/>
    </source>
</evidence>
<keyword evidence="4" id="KW-0813">Transport</keyword>
<feature type="transmembrane region" description="Helical" evidence="11">
    <location>
        <begin position="840"/>
        <end position="863"/>
    </location>
</feature>
<evidence type="ECO:0000256" key="3">
    <source>
        <dbReference type="ARBA" id="ARBA00008780"/>
    </source>
</evidence>
<dbReference type="InterPro" id="IPR018047">
    <property type="entry name" value="Ammonium_transpt_CS"/>
</dbReference>
<dbReference type="PROSITE" id="PS51210">
    <property type="entry name" value="PLA2C"/>
    <property type="match status" value="1"/>
</dbReference>
<comment type="similarity">
    <text evidence="3 10">Belongs to the lysophospholipase family.</text>
</comment>
<feature type="transmembrane region" description="Helical" evidence="11">
    <location>
        <begin position="940"/>
        <end position="963"/>
    </location>
</feature>
<feature type="domain" description="PLA2c" evidence="12">
    <location>
        <begin position="1"/>
        <end position="572"/>
    </location>
</feature>
<evidence type="ECO:0000256" key="1">
    <source>
        <dbReference type="ARBA" id="ARBA00004141"/>
    </source>
</evidence>
<feature type="transmembrane region" description="Helical" evidence="11">
    <location>
        <begin position="744"/>
        <end position="765"/>
    </location>
</feature>
<dbReference type="InterPro" id="IPR024041">
    <property type="entry name" value="NH4_transpt_AmtB-like_dom"/>
</dbReference>
<accession>A0A1L0BBR3</accession>
<gene>
    <name evidence="13" type="ORF">SAMEA4029010_CIC11G00000000501</name>
</gene>
<evidence type="ECO:0000256" key="10">
    <source>
        <dbReference type="RuleBase" id="RU362103"/>
    </source>
</evidence>
<keyword evidence="9 10" id="KW-0378">Hydrolase</keyword>
<keyword evidence="5 11" id="KW-0812">Transmembrane</keyword>
<dbReference type="Gene3D" id="3.40.1090.10">
    <property type="entry name" value="Cytosolic phospholipase A2 catalytic domain"/>
    <property type="match status" value="1"/>
</dbReference>
<sequence>MFTGIGVLSAFDENTPGSQSHMGGLLQASTYIAGISGGLWAVMANYLNGHQLVLNTISQQLESFNVPVLQGISDMDVSGLRTKLDSVDTRSKTGAPVLTRQRPISWNATAKATSSLTSSLLRGFFLANDESNRKSNDTVDLNKILQFYKELTTEVRAKRLAKFSISFVDYWGRALIRKIVPNFKKHEALTFSSTRVKSPTQPFPIVCSVERDPDTSEDFRSSHIFEFNPYEFGSWDSFLRHFVDLEYLGTKMKNGKPHRNSSNKITSVCVKGYDNVAFVTGTSSSLFNTLVEYVHKLLMTMDSEPTNVISLIFKIFGISLMPESKRIIHPEYSTVSPNPFFGLEVKGKGRSLSKAQVLYLADGGDDGQNIPFQPLLIPHRKVDVIFAVDSTSDLLNFPNGTSLRRTAKRYQSTKSDLSIPLFQFKDVYKRIFPKTPSEKEFVSKNMKSKPIFLGCEISRDYPNVPKSEFISTTSIRQFETSPNYLPPLIIYTANHDYSFLSNMSTFKATYNQLEVVGMVNNGYNVATGGNSTEYLSCVACAIVKRSSDRLNYSLPAYCLDCFRLIQRRSSFTMLAIPLLLTAFVFLDWFIWGYSLCYASASNRFIGSLKFVVLRQLKDETNLIYSTPRGEILSIIHFLFNALMKVICAVLTFPACIAERGRVMPMFVFVFFWSALVYNPVTYWFWNRSGWLSPQLDSLPVLDFAGGNCIHVVSGFTALAYSYYLGPRNTKLLHNYRSSNNSNMIIGMCFIVYGWCGFITGCDYKFSTITFYIMTNTLLSAASAGVVWCAIDYYNSATPLEGEEMNQDIELETLEPENITMSTNRSLNTTKQKEPRQRRTLSMISFSSGVICGLVVFTPGGGYISSDKSFWKSVVFGIIGGATGNLATGLKYYLKIDDSLDIFAIHGICGIVGSLLVGIFADSSYDSEGGWVAGHWVQFGYQLLGSAVTCVYVFVMSLFFLYVIDLIPGFHVRIDIEFNMRARNNLRASHHNDELEQDKQYDMSLEMAELRGSDWYEFNGEYSMDFMEFITVINPEDYSDTATETLSRNESLPRTIEFEDFQVIRKRGAPVQ</sequence>
<organism evidence="13 14">
    <name type="scientific">Sungouiella intermedia</name>
    <dbReference type="NCBI Taxonomy" id="45354"/>
    <lineage>
        <taxon>Eukaryota</taxon>
        <taxon>Fungi</taxon>
        <taxon>Dikarya</taxon>
        <taxon>Ascomycota</taxon>
        <taxon>Saccharomycotina</taxon>
        <taxon>Pichiomycetes</taxon>
        <taxon>Metschnikowiaceae</taxon>
        <taxon>Sungouiella</taxon>
    </lineage>
</organism>
<evidence type="ECO:0000256" key="7">
    <source>
        <dbReference type="ARBA" id="ARBA00023136"/>
    </source>
</evidence>
<evidence type="ECO:0000256" key="9">
    <source>
        <dbReference type="PROSITE-ProRule" id="PRU00555"/>
    </source>
</evidence>
<dbReference type="OrthoDB" id="534912at2759"/>
<dbReference type="Pfam" id="PF01735">
    <property type="entry name" value="PLA2_B"/>
    <property type="match status" value="2"/>
</dbReference>
<feature type="transmembrane region" description="Helical" evidence="11">
    <location>
        <begin position="665"/>
        <end position="684"/>
    </location>
</feature>
<keyword evidence="7 11" id="KW-0472">Membrane</keyword>